<organism evidence="1 2">
    <name type="scientific">Paramuricea clavata</name>
    <name type="common">Red gorgonian</name>
    <name type="synonym">Violescent sea-whip</name>
    <dbReference type="NCBI Taxonomy" id="317549"/>
    <lineage>
        <taxon>Eukaryota</taxon>
        <taxon>Metazoa</taxon>
        <taxon>Cnidaria</taxon>
        <taxon>Anthozoa</taxon>
        <taxon>Octocorallia</taxon>
        <taxon>Malacalcyonacea</taxon>
        <taxon>Plexauridae</taxon>
        <taxon>Paramuricea</taxon>
    </lineage>
</organism>
<dbReference type="AlphaFoldDB" id="A0A6S7JH30"/>
<dbReference type="PROSITE" id="PS50878">
    <property type="entry name" value="RT_POL"/>
    <property type="match status" value="1"/>
</dbReference>
<dbReference type="InterPro" id="IPR043128">
    <property type="entry name" value="Rev_trsase/Diguanyl_cyclase"/>
</dbReference>
<proteinExistence type="predicted"/>
<accession>A0A6S7JH30</accession>
<dbReference type="PANTHER" id="PTHR37984:SF11">
    <property type="entry name" value="INTEGRASE CATALYTIC DOMAIN-CONTAINING PROTEIN"/>
    <property type="match status" value="1"/>
</dbReference>
<dbReference type="PANTHER" id="PTHR37984">
    <property type="entry name" value="PROTEIN CBG26694"/>
    <property type="match status" value="1"/>
</dbReference>
<keyword evidence="2" id="KW-1185">Reference proteome</keyword>
<dbReference type="Gene3D" id="3.30.70.270">
    <property type="match status" value="1"/>
</dbReference>
<evidence type="ECO:0000313" key="1">
    <source>
        <dbReference type="EMBL" id="CAB4031725.1"/>
    </source>
</evidence>
<dbReference type="CDD" id="cd01647">
    <property type="entry name" value="RT_LTR"/>
    <property type="match status" value="1"/>
</dbReference>
<dbReference type="Pfam" id="PF00078">
    <property type="entry name" value="RVT_1"/>
    <property type="match status" value="1"/>
</dbReference>
<sequence>MPTEIMIDAGSSVDIIDEHALLRMQKYSRKTNQSPITLYKTNTKVYRYGAKTPLPIVGKFDVEIESSTHLKPYKLTISATENQQPEVQEENKLKQLSDKYNDRYHGVGKLKGCQVHLHINETVTSSAQPHRRIPFHLRKRLEQELTRLEYEGIIEKVHGQTPWMSPLVVVPKPKNPEKVRLCVDMRVANKAIERERHITPSIDDLINDLNGATVFSKLDLNQGYHQLELAPESRYITTFSTHKGLRRYTRLPFGVTSAAEVFQATIQQILEGIPAARNISDDIWQRSGIT</sequence>
<dbReference type="InterPro" id="IPR000477">
    <property type="entry name" value="RT_dom"/>
</dbReference>
<dbReference type="Gene3D" id="3.10.10.10">
    <property type="entry name" value="HIV Type 1 Reverse Transcriptase, subunit A, domain 1"/>
    <property type="match status" value="1"/>
</dbReference>
<dbReference type="SUPFAM" id="SSF56672">
    <property type="entry name" value="DNA/RNA polymerases"/>
    <property type="match status" value="1"/>
</dbReference>
<dbReference type="InterPro" id="IPR050951">
    <property type="entry name" value="Retrovirus_Pol_polyprotein"/>
</dbReference>
<dbReference type="OrthoDB" id="2431547at2759"/>
<name>A0A6S7JH30_PARCT</name>
<protein>
    <submittedName>
        <fullName evidence="1">Uncharacterized protein</fullName>
    </submittedName>
</protein>
<dbReference type="EMBL" id="CACRXK020017850">
    <property type="protein sequence ID" value="CAB4031725.1"/>
    <property type="molecule type" value="Genomic_DNA"/>
</dbReference>
<dbReference type="Proteomes" id="UP001152795">
    <property type="component" value="Unassembled WGS sequence"/>
</dbReference>
<gene>
    <name evidence="1" type="ORF">PACLA_8A080171</name>
</gene>
<dbReference type="InterPro" id="IPR043502">
    <property type="entry name" value="DNA/RNA_pol_sf"/>
</dbReference>
<comment type="caution">
    <text evidence="1">The sequence shown here is derived from an EMBL/GenBank/DDBJ whole genome shotgun (WGS) entry which is preliminary data.</text>
</comment>
<reference evidence="1" key="1">
    <citation type="submission" date="2020-04" db="EMBL/GenBank/DDBJ databases">
        <authorList>
            <person name="Alioto T."/>
            <person name="Alioto T."/>
            <person name="Gomez Garrido J."/>
        </authorList>
    </citation>
    <scope>NUCLEOTIDE SEQUENCE</scope>
    <source>
        <strain evidence="1">A484AB</strain>
    </source>
</reference>
<evidence type="ECO:0000313" key="2">
    <source>
        <dbReference type="Proteomes" id="UP001152795"/>
    </source>
</evidence>